<feature type="transmembrane region" description="Helical" evidence="8">
    <location>
        <begin position="187"/>
        <end position="206"/>
    </location>
</feature>
<evidence type="ECO:0000256" key="3">
    <source>
        <dbReference type="ARBA" id="ARBA00023224"/>
    </source>
</evidence>
<reference evidence="11 12" key="1">
    <citation type="journal article" date="2011" name="J. Bacteriol.">
        <title>Genome sequence of Salinisphaera shabanensis, a gammaproteobacterium from the harsh, variable environment of the brine-seawater interface of the Shaban Deep in the Red Sea.</title>
        <authorList>
            <person name="Antunes A."/>
            <person name="Alam I."/>
            <person name="Bajic V.B."/>
            <person name="Stingl U."/>
        </authorList>
    </citation>
    <scope>NUCLEOTIDE SEQUENCE [LARGE SCALE GENOMIC DNA]</scope>
    <source>
        <strain evidence="11 12">E1L3A</strain>
    </source>
</reference>
<evidence type="ECO:0000256" key="7">
    <source>
        <dbReference type="SAM" id="MobiDB-lite"/>
    </source>
</evidence>
<accession>U2EHB1</accession>
<dbReference type="GO" id="GO:0006935">
    <property type="term" value="P:chemotaxis"/>
    <property type="evidence" value="ECO:0007669"/>
    <property type="project" value="InterPro"/>
</dbReference>
<comment type="caution">
    <text evidence="11">The sequence shown here is derived from an EMBL/GenBank/DDBJ whole genome shotgun (WGS) entry which is preliminary data.</text>
</comment>
<feature type="coiled-coil region" evidence="6">
    <location>
        <begin position="483"/>
        <end position="510"/>
    </location>
</feature>
<evidence type="ECO:0000259" key="10">
    <source>
        <dbReference type="PROSITE" id="PS50885"/>
    </source>
</evidence>
<dbReference type="InterPro" id="IPR051310">
    <property type="entry name" value="MCP_chemotaxis"/>
</dbReference>
<dbReference type="Pfam" id="PF12729">
    <property type="entry name" value="4HB_MCP_1"/>
    <property type="match status" value="1"/>
</dbReference>
<evidence type="ECO:0000256" key="5">
    <source>
        <dbReference type="PROSITE-ProRule" id="PRU00284"/>
    </source>
</evidence>
<feature type="domain" description="Methyl-accepting transducer" evidence="9">
    <location>
        <begin position="265"/>
        <end position="494"/>
    </location>
</feature>
<name>U2EHB1_9GAMM</name>
<feature type="region of interest" description="Disordered" evidence="7">
    <location>
        <begin position="525"/>
        <end position="553"/>
    </location>
</feature>
<dbReference type="GO" id="GO:0004888">
    <property type="term" value="F:transmembrane signaling receptor activity"/>
    <property type="evidence" value="ECO:0007669"/>
    <property type="project" value="InterPro"/>
</dbReference>
<keyword evidence="8" id="KW-1133">Transmembrane helix</keyword>
<dbReference type="GO" id="GO:0007165">
    <property type="term" value="P:signal transduction"/>
    <property type="evidence" value="ECO:0007669"/>
    <property type="project" value="UniProtKB-KW"/>
</dbReference>
<evidence type="ECO:0000256" key="8">
    <source>
        <dbReference type="SAM" id="Phobius"/>
    </source>
</evidence>
<protein>
    <submittedName>
        <fullName evidence="11">Methyl-accepting chemotaxis protein I</fullName>
    </submittedName>
</protein>
<dbReference type="STRING" id="1033802.SSPSH_003369"/>
<dbReference type="CDD" id="cd11386">
    <property type="entry name" value="MCP_signal"/>
    <property type="match status" value="1"/>
</dbReference>
<dbReference type="AlphaFoldDB" id="U2EHB1"/>
<evidence type="ECO:0000259" key="9">
    <source>
        <dbReference type="PROSITE" id="PS50111"/>
    </source>
</evidence>
<dbReference type="InterPro" id="IPR004089">
    <property type="entry name" value="MCPsignal_dom"/>
</dbReference>
<dbReference type="Gene3D" id="1.10.287.950">
    <property type="entry name" value="Methyl-accepting chemotaxis protein"/>
    <property type="match status" value="1"/>
</dbReference>
<keyword evidence="6" id="KW-0175">Coiled coil</keyword>
<feature type="domain" description="HAMP" evidence="10">
    <location>
        <begin position="208"/>
        <end position="260"/>
    </location>
</feature>
<evidence type="ECO:0000256" key="2">
    <source>
        <dbReference type="ARBA" id="ARBA00022481"/>
    </source>
</evidence>
<comment type="subcellular location">
    <subcellularLocation>
        <location evidence="1">Membrane</location>
    </subcellularLocation>
</comment>
<dbReference type="InterPro" id="IPR003660">
    <property type="entry name" value="HAMP_dom"/>
</dbReference>
<dbReference type="eggNOG" id="COG0840">
    <property type="taxonomic scope" value="Bacteria"/>
</dbReference>
<dbReference type="PANTHER" id="PTHR43531:SF14">
    <property type="entry name" value="METHYL-ACCEPTING CHEMOTAXIS PROTEIN I-RELATED"/>
    <property type="match status" value="1"/>
</dbReference>
<dbReference type="PANTHER" id="PTHR43531">
    <property type="entry name" value="PROTEIN ICFG"/>
    <property type="match status" value="1"/>
</dbReference>
<evidence type="ECO:0000313" key="11">
    <source>
        <dbReference type="EMBL" id="ERJ17782.1"/>
    </source>
</evidence>
<keyword evidence="8" id="KW-0812">Transmembrane</keyword>
<comment type="similarity">
    <text evidence="4">Belongs to the methyl-accepting chemotaxis (MCP) protein family.</text>
</comment>
<keyword evidence="8" id="KW-0472">Membrane</keyword>
<dbReference type="InterPro" id="IPR024478">
    <property type="entry name" value="HlyB_4HB_MCP"/>
</dbReference>
<dbReference type="CDD" id="cd06225">
    <property type="entry name" value="HAMP"/>
    <property type="match status" value="1"/>
</dbReference>
<dbReference type="Pfam" id="PF00015">
    <property type="entry name" value="MCPsignal"/>
    <property type="match status" value="1"/>
</dbReference>
<dbReference type="InterPro" id="IPR004090">
    <property type="entry name" value="Chemotax_Me-accpt_rcpt"/>
</dbReference>
<reference evidence="11 12" key="2">
    <citation type="journal article" date="2013" name="PLoS ONE">
        <title>INDIGO - INtegrated Data Warehouse of MIcrobial GenOmes with Examples from the Red Sea Extremophiles.</title>
        <authorList>
            <person name="Alam I."/>
            <person name="Antunes A."/>
            <person name="Kamau A.A."/>
            <person name="Ba Alawi W."/>
            <person name="Kalkatawi M."/>
            <person name="Stingl U."/>
            <person name="Bajic V.B."/>
        </authorList>
    </citation>
    <scope>NUCLEOTIDE SEQUENCE [LARGE SCALE GENOMIC DNA]</scope>
    <source>
        <strain evidence="11 12">E1L3A</strain>
    </source>
</reference>
<dbReference type="EMBL" id="AFNV02000028">
    <property type="protein sequence ID" value="ERJ17782.1"/>
    <property type="molecule type" value="Genomic_DNA"/>
</dbReference>
<keyword evidence="12" id="KW-1185">Reference proteome</keyword>
<dbReference type="Proteomes" id="UP000006242">
    <property type="component" value="Unassembled WGS sequence"/>
</dbReference>
<dbReference type="PRINTS" id="PR00260">
    <property type="entry name" value="CHEMTRNSDUCR"/>
</dbReference>
<dbReference type="SMART" id="SM00283">
    <property type="entry name" value="MA"/>
    <property type="match status" value="1"/>
</dbReference>
<feature type="compositionally biased region" description="Low complexity" evidence="7">
    <location>
        <begin position="526"/>
        <end position="550"/>
    </location>
</feature>
<dbReference type="GO" id="GO:0005886">
    <property type="term" value="C:plasma membrane"/>
    <property type="evidence" value="ECO:0007669"/>
    <property type="project" value="TreeGrafter"/>
</dbReference>
<dbReference type="SUPFAM" id="SSF58104">
    <property type="entry name" value="Methyl-accepting chemotaxis protein (MCP) signaling domain"/>
    <property type="match status" value="1"/>
</dbReference>
<gene>
    <name evidence="11" type="ORF">SSPSH_003369</name>
</gene>
<evidence type="ECO:0000313" key="12">
    <source>
        <dbReference type="Proteomes" id="UP000006242"/>
    </source>
</evidence>
<dbReference type="FunFam" id="1.10.287.950:FF:000001">
    <property type="entry name" value="Methyl-accepting chemotaxis sensory transducer"/>
    <property type="match status" value="1"/>
</dbReference>
<proteinExistence type="inferred from homology"/>
<evidence type="ECO:0000256" key="6">
    <source>
        <dbReference type="SAM" id="Coils"/>
    </source>
</evidence>
<dbReference type="SMART" id="SM00304">
    <property type="entry name" value="HAMP"/>
    <property type="match status" value="1"/>
</dbReference>
<sequence length="564" mass="59732">MMKSVKGKLGLGFGVITVLVIALGAFSLYSNSQVASVTDRIYSKNLKGVIEVNVLSDTFNAMRRDVQHAIMFNDDGVELDKQLDTRIAKVTRVWEDYYPALLTGDEERAKADQAAAAFKAFVPVLKTILEPMQSGETYQAQALYAVDVEPGFDSLVGYMDELAAYQATRAGEFFAQAQATVATSRTIIIATLVVVALIILSIMFVLTRMITRPLDQARQLAESIADGHLENDVHNPYKDEFGAMLESLKNMQAKLSEIVANVRQGSESVSVGAGQIASGNDELSSRTQEQAANLEETAASMEQMTSTVKQNADNAAQANQLAHGVRAQASEGGEVVSRAVAAMQEIDASSRKISEIVGLIDDIAFQTNLLALNASVEAARAGEQGRGFAVVASEVRNLASRSAAAAKDIKSLVEDSAAKVADGSQQVALSGKTLDGIVESVHKVGDIIAEIAAASSEQSSGIEQVNLAVSQMDSMTQQNASLVEESAAASRSLEEQAEALKRQVAFFKLRGDINVVESAPVANEQPVAASVSPSVSAAPSARPAPAAAPVKSDIDIDDGDWATF</sequence>
<dbReference type="Pfam" id="PF00672">
    <property type="entry name" value="HAMP"/>
    <property type="match status" value="1"/>
</dbReference>
<evidence type="ECO:0000256" key="1">
    <source>
        <dbReference type="ARBA" id="ARBA00004370"/>
    </source>
</evidence>
<dbReference type="RefSeq" id="WP_006914572.1">
    <property type="nucleotide sequence ID" value="NZ_AFNV02000028.1"/>
</dbReference>
<evidence type="ECO:0000256" key="4">
    <source>
        <dbReference type="ARBA" id="ARBA00029447"/>
    </source>
</evidence>
<organism evidence="11 12">
    <name type="scientific">Salinisphaera shabanensis E1L3A</name>
    <dbReference type="NCBI Taxonomy" id="1033802"/>
    <lineage>
        <taxon>Bacteria</taxon>
        <taxon>Pseudomonadati</taxon>
        <taxon>Pseudomonadota</taxon>
        <taxon>Gammaproteobacteria</taxon>
        <taxon>Salinisphaerales</taxon>
        <taxon>Salinisphaeraceae</taxon>
        <taxon>Salinisphaera</taxon>
    </lineage>
</organism>
<dbReference type="PROSITE" id="PS50885">
    <property type="entry name" value="HAMP"/>
    <property type="match status" value="1"/>
</dbReference>
<keyword evidence="3 5" id="KW-0807">Transducer</keyword>
<dbReference type="PROSITE" id="PS50111">
    <property type="entry name" value="CHEMOTAXIS_TRANSDUC_2"/>
    <property type="match status" value="1"/>
</dbReference>
<keyword evidence="2" id="KW-0488">Methylation</keyword>